<evidence type="ECO:0000256" key="8">
    <source>
        <dbReference type="RuleBase" id="RU361193"/>
    </source>
</evidence>
<feature type="compositionally biased region" description="Basic and acidic residues" evidence="9">
    <location>
        <begin position="19"/>
        <end position="35"/>
    </location>
</feature>
<dbReference type="GO" id="GO:0005509">
    <property type="term" value="F:calcium ion binding"/>
    <property type="evidence" value="ECO:0007669"/>
    <property type="project" value="InterPro"/>
</dbReference>
<reference evidence="10" key="2">
    <citation type="submission" date="2023-05" db="EMBL/GenBank/DDBJ databases">
        <authorList>
            <consortium name="Lawrence Berkeley National Laboratory"/>
            <person name="Steindorff A."/>
            <person name="Hensen N."/>
            <person name="Bonometti L."/>
            <person name="Westerberg I."/>
            <person name="Brannstrom I.O."/>
            <person name="Guillou S."/>
            <person name="Cros-Aarteil S."/>
            <person name="Calhoun S."/>
            <person name="Haridas S."/>
            <person name="Kuo A."/>
            <person name="Mondo S."/>
            <person name="Pangilinan J."/>
            <person name="Riley R."/>
            <person name="Labutti K."/>
            <person name="Andreopoulos B."/>
            <person name="Lipzen A."/>
            <person name="Chen C."/>
            <person name="Yanf M."/>
            <person name="Daum C."/>
            <person name="Ng V."/>
            <person name="Clum A."/>
            <person name="Ohm R."/>
            <person name="Martin F."/>
            <person name="Silar P."/>
            <person name="Natvig D."/>
            <person name="Lalanne C."/>
            <person name="Gautier V."/>
            <person name="Ament-Velasquez S.L."/>
            <person name="Kruys A."/>
            <person name="Hutchinson M.I."/>
            <person name="Powell A.J."/>
            <person name="Barry K."/>
            <person name="Miller A.N."/>
            <person name="Grigoriev I.V."/>
            <person name="Debuchy R."/>
            <person name="Gladieux P."/>
            <person name="Thoren M.H."/>
            <person name="Johannesson H."/>
        </authorList>
    </citation>
    <scope>NUCLEOTIDE SEQUENCE</scope>
    <source>
        <strain evidence="10">PSN243</strain>
    </source>
</reference>
<keyword evidence="6" id="KW-0106">Calcium</keyword>
<dbReference type="EMBL" id="MU866035">
    <property type="protein sequence ID" value="KAK4442069.1"/>
    <property type="molecule type" value="Genomic_DNA"/>
</dbReference>
<evidence type="ECO:0000256" key="1">
    <source>
        <dbReference type="ARBA" id="ARBA00001913"/>
    </source>
</evidence>
<keyword evidence="6" id="KW-0479">Metal-binding</keyword>
<dbReference type="AlphaFoldDB" id="A0AAV9FVK3"/>
<feature type="binding site" evidence="6">
    <location>
        <position position="395"/>
    </location>
    <ligand>
        <name>Ca(2+)</name>
        <dbReference type="ChEBI" id="CHEBI:29108"/>
    </ligand>
</feature>
<feature type="region of interest" description="Disordered" evidence="9">
    <location>
        <begin position="1"/>
        <end position="35"/>
    </location>
</feature>
<accession>A0AAV9FVK3</accession>
<comment type="pathway">
    <text evidence="2">Protein modification; protein glycosylation.</text>
</comment>
<keyword evidence="4 8" id="KW-0378">Hydrolase</keyword>
<evidence type="ECO:0000256" key="4">
    <source>
        <dbReference type="ARBA" id="ARBA00022801"/>
    </source>
</evidence>
<reference evidence="10" key="1">
    <citation type="journal article" date="2023" name="Mol. Phylogenet. Evol.">
        <title>Genome-scale phylogeny and comparative genomics of the fungal order Sordariales.</title>
        <authorList>
            <person name="Hensen N."/>
            <person name="Bonometti L."/>
            <person name="Westerberg I."/>
            <person name="Brannstrom I.O."/>
            <person name="Guillou S."/>
            <person name="Cros-Aarteil S."/>
            <person name="Calhoun S."/>
            <person name="Haridas S."/>
            <person name="Kuo A."/>
            <person name="Mondo S."/>
            <person name="Pangilinan J."/>
            <person name="Riley R."/>
            <person name="LaButti K."/>
            <person name="Andreopoulos B."/>
            <person name="Lipzen A."/>
            <person name="Chen C."/>
            <person name="Yan M."/>
            <person name="Daum C."/>
            <person name="Ng V."/>
            <person name="Clum A."/>
            <person name="Steindorff A."/>
            <person name="Ohm R.A."/>
            <person name="Martin F."/>
            <person name="Silar P."/>
            <person name="Natvig D.O."/>
            <person name="Lalanne C."/>
            <person name="Gautier V."/>
            <person name="Ament-Velasquez S.L."/>
            <person name="Kruys A."/>
            <person name="Hutchinson M.I."/>
            <person name="Powell A.J."/>
            <person name="Barry K."/>
            <person name="Miller A.N."/>
            <person name="Grigoriev I.V."/>
            <person name="Debuchy R."/>
            <person name="Gladieux P."/>
            <person name="Hiltunen Thoren M."/>
            <person name="Johannesson H."/>
        </authorList>
    </citation>
    <scope>NUCLEOTIDE SEQUENCE</scope>
    <source>
        <strain evidence="10">PSN243</strain>
    </source>
</reference>
<dbReference type="PRINTS" id="PR00747">
    <property type="entry name" value="GLYHDRLASE47"/>
</dbReference>
<dbReference type="InterPro" id="IPR050749">
    <property type="entry name" value="Glycosyl_Hydrolase_47"/>
</dbReference>
<dbReference type="EC" id="3.2.1.-" evidence="8"/>
<keyword evidence="11" id="KW-1185">Reference proteome</keyword>
<keyword evidence="8" id="KW-0326">Glycosidase</keyword>
<evidence type="ECO:0000313" key="10">
    <source>
        <dbReference type="EMBL" id="KAK4442069.1"/>
    </source>
</evidence>
<evidence type="ECO:0000256" key="9">
    <source>
        <dbReference type="SAM" id="MobiDB-lite"/>
    </source>
</evidence>
<dbReference type="InterPro" id="IPR001382">
    <property type="entry name" value="Glyco_hydro_47"/>
</dbReference>
<sequence>MLPVPTGKARPLPKIQAAFEKESPREKQSRQQKRDAVKKTFVRCWESYKTHAWMSDEVAPISGRARNPFGGWGATLVDSLDTLWIMGMRQDFEHAVAAAANISFETVTSDEINDSTRLPGMWPLVVNARDEAFNRHNEFTLGAMSDSTYEYLPKTYALSGGRLASYRKMYEKAAAAAMKHNFFRPMIPDDQDILISAMVNVRADEDGTARPHINPEGQHLVCFVGGMFAIAAKLFDLPEHPREAQKLVDGCIWTYQALPLGIMPETFHMIPCPSSDAPCPWNETLWRKEANAVIATKRLPKGFTNIGDTRYILRPEAIESKYLLDAAWTMWKAIEKNTRTALASAALADITVADGTPPPQTDSMESFWMGETLKYFYLIFSDPDLISLGEFVFNTEAHPFRIQTP</sequence>
<evidence type="ECO:0000256" key="3">
    <source>
        <dbReference type="ARBA" id="ARBA00007658"/>
    </source>
</evidence>
<organism evidence="10 11">
    <name type="scientific">Podospora aff. communis PSN243</name>
    <dbReference type="NCBI Taxonomy" id="3040156"/>
    <lineage>
        <taxon>Eukaryota</taxon>
        <taxon>Fungi</taxon>
        <taxon>Dikarya</taxon>
        <taxon>Ascomycota</taxon>
        <taxon>Pezizomycotina</taxon>
        <taxon>Sordariomycetes</taxon>
        <taxon>Sordariomycetidae</taxon>
        <taxon>Sordariales</taxon>
        <taxon>Podosporaceae</taxon>
        <taxon>Podospora</taxon>
    </lineage>
</organism>
<comment type="cofactor">
    <cofactor evidence="1 6">
        <name>Ca(2+)</name>
        <dbReference type="ChEBI" id="CHEBI:29108"/>
    </cofactor>
</comment>
<evidence type="ECO:0000256" key="5">
    <source>
        <dbReference type="ARBA" id="ARBA00023157"/>
    </source>
</evidence>
<dbReference type="InterPro" id="IPR012341">
    <property type="entry name" value="6hp_glycosidase-like_sf"/>
</dbReference>
<dbReference type="GO" id="GO:0016020">
    <property type="term" value="C:membrane"/>
    <property type="evidence" value="ECO:0007669"/>
    <property type="project" value="InterPro"/>
</dbReference>
<comment type="similarity">
    <text evidence="3 8">Belongs to the glycosyl hydrolase 47 family.</text>
</comment>
<dbReference type="Pfam" id="PF01532">
    <property type="entry name" value="Glyco_hydro_47"/>
    <property type="match status" value="1"/>
</dbReference>
<evidence type="ECO:0000256" key="7">
    <source>
        <dbReference type="PIRSR" id="PIRSR601382-3"/>
    </source>
</evidence>
<dbReference type="PANTHER" id="PTHR11742">
    <property type="entry name" value="MANNOSYL-OLIGOSACCHARIDE ALPHA-1,2-MANNOSIDASE-RELATED"/>
    <property type="match status" value="1"/>
</dbReference>
<dbReference type="Proteomes" id="UP001321760">
    <property type="component" value="Unassembled WGS sequence"/>
</dbReference>
<dbReference type="GO" id="GO:0004571">
    <property type="term" value="F:mannosyl-oligosaccharide 1,2-alpha-mannosidase activity"/>
    <property type="evidence" value="ECO:0007669"/>
    <property type="project" value="InterPro"/>
</dbReference>
<comment type="caution">
    <text evidence="10">The sequence shown here is derived from an EMBL/GenBank/DDBJ whole genome shotgun (WGS) entry which is preliminary data.</text>
</comment>
<evidence type="ECO:0000256" key="2">
    <source>
        <dbReference type="ARBA" id="ARBA00004922"/>
    </source>
</evidence>
<gene>
    <name evidence="10" type="ORF">QBC34DRAFT_453329</name>
</gene>
<dbReference type="Gene3D" id="1.50.10.10">
    <property type="match status" value="2"/>
</dbReference>
<dbReference type="SUPFAM" id="SSF48225">
    <property type="entry name" value="Seven-hairpin glycosidases"/>
    <property type="match status" value="1"/>
</dbReference>
<name>A0AAV9FVK3_9PEZI</name>
<evidence type="ECO:0000256" key="6">
    <source>
        <dbReference type="PIRSR" id="PIRSR601382-2"/>
    </source>
</evidence>
<dbReference type="GO" id="GO:0036503">
    <property type="term" value="P:ERAD pathway"/>
    <property type="evidence" value="ECO:0007669"/>
    <property type="project" value="UniProtKB-ARBA"/>
</dbReference>
<dbReference type="GO" id="GO:0005975">
    <property type="term" value="P:carbohydrate metabolic process"/>
    <property type="evidence" value="ECO:0007669"/>
    <property type="project" value="InterPro"/>
</dbReference>
<dbReference type="PANTHER" id="PTHR11742:SF89">
    <property type="entry name" value="ALPHA-1,2-MANNOSIDASE"/>
    <property type="match status" value="1"/>
</dbReference>
<evidence type="ECO:0000313" key="11">
    <source>
        <dbReference type="Proteomes" id="UP001321760"/>
    </source>
</evidence>
<feature type="disulfide bond" evidence="7">
    <location>
        <begin position="222"/>
        <end position="251"/>
    </location>
</feature>
<dbReference type="GO" id="GO:0005783">
    <property type="term" value="C:endoplasmic reticulum"/>
    <property type="evidence" value="ECO:0007669"/>
    <property type="project" value="TreeGrafter"/>
</dbReference>
<protein>
    <recommendedName>
        <fullName evidence="8">alpha-1,2-Mannosidase</fullName>
        <ecNumber evidence="8">3.2.1.-</ecNumber>
    </recommendedName>
</protein>
<dbReference type="InterPro" id="IPR036026">
    <property type="entry name" value="Seven-hairpin_glycosidases"/>
</dbReference>
<keyword evidence="5 7" id="KW-1015">Disulfide bond</keyword>
<proteinExistence type="inferred from homology"/>